<dbReference type="PANTHER" id="PTHR11717">
    <property type="entry name" value="LOW MOLECULAR WEIGHT PROTEIN TYROSINE PHOSPHATASE"/>
    <property type="match status" value="1"/>
</dbReference>
<organism evidence="7 8">
    <name type="scientific">Nocardioides currus</name>
    <dbReference type="NCBI Taxonomy" id="2133958"/>
    <lineage>
        <taxon>Bacteria</taxon>
        <taxon>Bacillati</taxon>
        <taxon>Actinomycetota</taxon>
        <taxon>Actinomycetes</taxon>
        <taxon>Propionibacteriales</taxon>
        <taxon>Nocardioidaceae</taxon>
        <taxon>Nocardioides</taxon>
    </lineage>
</organism>
<evidence type="ECO:0000259" key="6">
    <source>
        <dbReference type="SMART" id="SM00226"/>
    </source>
</evidence>
<dbReference type="SUPFAM" id="SSF52788">
    <property type="entry name" value="Phosphotyrosine protein phosphatases I"/>
    <property type="match status" value="1"/>
</dbReference>
<dbReference type="CDD" id="cd16343">
    <property type="entry name" value="LMWPTP"/>
    <property type="match status" value="1"/>
</dbReference>
<dbReference type="Gene3D" id="3.40.50.2300">
    <property type="match status" value="1"/>
</dbReference>
<keyword evidence="3" id="KW-0378">Hydrolase</keyword>
<evidence type="ECO:0000313" key="8">
    <source>
        <dbReference type="Proteomes" id="UP000244867"/>
    </source>
</evidence>
<dbReference type="GO" id="GO:0004725">
    <property type="term" value="F:protein tyrosine phosphatase activity"/>
    <property type="evidence" value="ECO:0007669"/>
    <property type="project" value="UniProtKB-EC"/>
</dbReference>
<sequence length="167" mass="18237">MTSLPAPHRPGHYRVAFICSGNICRSPSADVVLESMLAEAGLSDRVEVVSGGIGDWHVGDAMDPRSAAALHGRGYDPTRHAAQQVQAGWFGRDDVLLAMDESHRSDLSRLGDPERVRLFGEFDPDDPGVEVPDPYYGGRDGFEEVLDMIERTCRALVPHIERALSPS</sequence>
<dbReference type="SMART" id="SM00226">
    <property type="entry name" value="LMWPc"/>
    <property type="match status" value="1"/>
</dbReference>
<evidence type="ECO:0000256" key="5">
    <source>
        <dbReference type="PIRSR" id="PIRSR617867-1"/>
    </source>
</evidence>
<proteinExistence type="inferred from homology"/>
<evidence type="ECO:0000256" key="1">
    <source>
        <dbReference type="ARBA" id="ARBA00011063"/>
    </source>
</evidence>
<dbReference type="EMBL" id="PYXZ01000003">
    <property type="protein sequence ID" value="PUA81368.1"/>
    <property type="molecule type" value="Genomic_DNA"/>
</dbReference>
<feature type="active site" evidence="5">
    <location>
        <position position="19"/>
    </location>
</feature>
<dbReference type="InterPro" id="IPR023485">
    <property type="entry name" value="Ptyr_pPase"/>
</dbReference>
<dbReference type="PANTHER" id="PTHR11717:SF7">
    <property type="entry name" value="LOW MOLECULAR WEIGHT PHOSPHOTYROSINE PROTEIN PHOSPHATASE"/>
    <property type="match status" value="1"/>
</dbReference>
<name>A0A2R7YYA1_9ACTN</name>
<dbReference type="PRINTS" id="PR00719">
    <property type="entry name" value="LMWPTPASE"/>
</dbReference>
<keyword evidence="8" id="KW-1185">Reference proteome</keyword>
<gene>
    <name evidence="7" type="ORF">C7S10_10165</name>
</gene>
<dbReference type="EC" id="3.1.3.48" evidence="2"/>
<protein>
    <recommendedName>
        <fullName evidence="2">protein-tyrosine-phosphatase</fullName>
        <ecNumber evidence="2">3.1.3.48</ecNumber>
    </recommendedName>
</protein>
<reference evidence="7 8" key="1">
    <citation type="submission" date="2018-03" db="EMBL/GenBank/DDBJ databases">
        <authorList>
            <person name="Keele B.F."/>
        </authorList>
    </citation>
    <scope>NUCLEOTIDE SEQUENCE [LARGE SCALE GENOMIC DNA]</scope>
    <source>
        <strain evidence="7 8">IB-3</strain>
    </source>
</reference>
<evidence type="ECO:0000256" key="2">
    <source>
        <dbReference type="ARBA" id="ARBA00013064"/>
    </source>
</evidence>
<dbReference type="InterPro" id="IPR050438">
    <property type="entry name" value="LMW_PTPase"/>
</dbReference>
<dbReference type="InterPro" id="IPR036196">
    <property type="entry name" value="Ptyr_pPase_sf"/>
</dbReference>
<feature type="active site" description="Proton donor" evidence="5">
    <location>
        <position position="133"/>
    </location>
</feature>
<dbReference type="InterPro" id="IPR017867">
    <property type="entry name" value="Tyr_phospatase_low_mol_wt"/>
</dbReference>
<comment type="similarity">
    <text evidence="1">Belongs to the low molecular weight phosphotyrosine protein phosphatase family.</text>
</comment>
<dbReference type="RefSeq" id="WP_108344310.1">
    <property type="nucleotide sequence ID" value="NZ_PYXZ01000003.1"/>
</dbReference>
<dbReference type="Proteomes" id="UP000244867">
    <property type="component" value="Unassembled WGS sequence"/>
</dbReference>
<evidence type="ECO:0000256" key="3">
    <source>
        <dbReference type="ARBA" id="ARBA00022801"/>
    </source>
</evidence>
<evidence type="ECO:0000256" key="4">
    <source>
        <dbReference type="ARBA" id="ARBA00022912"/>
    </source>
</evidence>
<dbReference type="OrthoDB" id="9784339at2"/>
<accession>A0A2R7YYA1</accession>
<feature type="domain" description="Phosphotyrosine protein phosphatase I" evidence="6">
    <location>
        <begin position="13"/>
        <end position="159"/>
    </location>
</feature>
<comment type="caution">
    <text evidence="7">The sequence shown here is derived from an EMBL/GenBank/DDBJ whole genome shotgun (WGS) entry which is preliminary data.</text>
</comment>
<dbReference type="Pfam" id="PF01451">
    <property type="entry name" value="LMWPc"/>
    <property type="match status" value="1"/>
</dbReference>
<feature type="active site" evidence="5">
    <location>
        <position position="25"/>
    </location>
</feature>
<evidence type="ECO:0000313" key="7">
    <source>
        <dbReference type="EMBL" id="PUA81368.1"/>
    </source>
</evidence>
<keyword evidence="4" id="KW-0904">Protein phosphatase</keyword>
<dbReference type="AlphaFoldDB" id="A0A2R7YYA1"/>